<dbReference type="FunFam" id="1.10.150.50:FF:000009">
    <property type="entry name" value="Stromal interaction molecule 1"/>
    <property type="match status" value="1"/>
</dbReference>
<dbReference type="InterPro" id="IPR057835">
    <property type="entry name" value="EF-hand_STIM1/2"/>
</dbReference>
<evidence type="ECO:0000256" key="7">
    <source>
        <dbReference type="ARBA" id="ARBA00022837"/>
    </source>
</evidence>
<keyword evidence="2" id="KW-0597">Phosphoprotein</keyword>
<feature type="transmembrane region" description="Helical" evidence="16">
    <location>
        <begin position="194"/>
        <end position="211"/>
    </location>
</feature>
<evidence type="ECO:0000256" key="9">
    <source>
        <dbReference type="ARBA" id="ARBA00023054"/>
    </source>
</evidence>
<evidence type="ECO:0000256" key="4">
    <source>
        <dbReference type="ARBA" id="ARBA00022692"/>
    </source>
</evidence>
<evidence type="ECO:0000256" key="2">
    <source>
        <dbReference type="ARBA" id="ARBA00022553"/>
    </source>
</evidence>
<feature type="chain" id="PRO_5041960265" description="SAM domain-containing protein" evidence="17">
    <location>
        <begin position="20"/>
        <end position="516"/>
    </location>
</feature>
<proteinExistence type="predicted"/>
<evidence type="ECO:0000313" key="19">
    <source>
        <dbReference type="Proteomes" id="UP000887575"/>
    </source>
</evidence>
<dbReference type="FunFam" id="1.10.238.180:FF:000001">
    <property type="entry name" value="Stromal interaction molecule 1"/>
    <property type="match status" value="1"/>
</dbReference>
<feature type="region of interest" description="Disordered" evidence="15">
    <location>
        <begin position="403"/>
        <end position="437"/>
    </location>
</feature>
<dbReference type="GO" id="GO:0002115">
    <property type="term" value="P:store-operated calcium entry"/>
    <property type="evidence" value="ECO:0007669"/>
    <property type="project" value="TreeGrafter"/>
</dbReference>
<feature type="compositionally biased region" description="Low complexity" evidence="15">
    <location>
        <begin position="410"/>
        <end position="422"/>
    </location>
</feature>
<dbReference type="GO" id="GO:0051049">
    <property type="term" value="P:regulation of transport"/>
    <property type="evidence" value="ECO:0007669"/>
    <property type="project" value="UniProtKB-ARBA"/>
</dbReference>
<keyword evidence="1" id="KW-0813">Transport</keyword>
<dbReference type="Pfam" id="PF00536">
    <property type="entry name" value="SAM_1"/>
    <property type="match status" value="1"/>
</dbReference>
<keyword evidence="7" id="KW-0106">Calcium</keyword>
<dbReference type="WBParaSite" id="MBELARI_LOCUS5480.1">
    <property type="protein sequence ID" value="MBELARI_LOCUS5480.1"/>
    <property type="gene ID" value="MBELARI_LOCUS5480"/>
</dbReference>
<evidence type="ECO:0000256" key="3">
    <source>
        <dbReference type="ARBA" id="ARBA00022568"/>
    </source>
</evidence>
<evidence type="ECO:0000259" key="18">
    <source>
        <dbReference type="PROSITE" id="PS50105"/>
    </source>
</evidence>
<dbReference type="PANTHER" id="PTHR15136:SF5">
    <property type="entry name" value="STROMAL INTERACTION MOLECULE HOMOLOG"/>
    <property type="match status" value="1"/>
</dbReference>
<keyword evidence="6 17" id="KW-0732">Signal</keyword>
<keyword evidence="10" id="KW-0406">Ion transport</keyword>
<dbReference type="Gene3D" id="1.10.150.50">
    <property type="entry name" value="Transcription Factor, Ets-1"/>
    <property type="match status" value="1"/>
</dbReference>
<keyword evidence="3" id="KW-0109">Calcium transport</keyword>
<keyword evidence="11 16" id="KW-0472">Membrane</keyword>
<protein>
    <recommendedName>
        <fullName evidence="18">SAM domain-containing protein</fullName>
    </recommendedName>
</protein>
<evidence type="ECO:0000256" key="17">
    <source>
        <dbReference type="SAM" id="SignalP"/>
    </source>
</evidence>
<dbReference type="AlphaFoldDB" id="A0AAF3FF40"/>
<evidence type="ECO:0000256" key="5">
    <source>
        <dbReference type="ARBA" id="ARBA00022723"/>
    </source>
</evidence>
<keyword evidence="4 16" id="KW-0812">Transmembrane</keyword>
<feature type="compositionally biased region" description="Basic residues" evidence="15">
    <location>
        <begin position="507"/>
        <end position="516"/>
    </location>
</feature>
<dbReference type="GO" id="GO:0005886">
    <property type="term" value="C:plasma membrane"/>
    <property type="evidence" value="ECO:0007669"/>
    <property type="project" value="TreeGrafter"/>
</dbReference>
<dbReference type="PROSITE" id="PS50105">
    <property type="entry name" value="SAM_DOMAIN"/>
    <property type="match status" value="1"/>
</dbReference>
<dbReference type="Gene3D" id="1.10.287.3550">
    <property type="match status" value="1"/>
</dbReference>
<reference evidence="20" key="1">
    <citation type="submission" date="2024-02" db="UniProtKB">
        <authorList>
            <consortium name="WormBaseParasite"/>
        </authorList>
    </citation>
    <scope>IDENTIFICATION</scope>
</reference>
<keyword evidence="12" id="KW-0325">Glycoprotein</keyword>
<dbReference type="InterPro" id="IPR037608">
    <property type="entry name" value="STIM1/2"/>
</dbReference>
<feature type="coiled-coil region" evidence="14">
    <location>
        <begin position="214"/>
        <end position="282"/>
    </location>
</feature>
<dbReference type="InterPro" id="IPR032393">
    <property type="entry name" value="SOAR_STIM1/2"/>
</dbReference>
<evidence type="ECO:0000256" key="12">
    <source>
        <dbReference type="ARBA" id="ARBA00023180"/>
    </source>
</evidence>
<dbReference type="Gene3D" id="1.10.238.180">
    <property type="match status" value="1"/>
</dbReference>
<dbReference type="PANTHER" id="PTHR15136">
    <property type="entry name" value="STROMAL INTERACTION MOLECULE HOMOLOG"/>
    <property type="match status" value="1"/>
</dbReference>
<dbReference type="GO" id="GO:0005783">
    <property type="term" value="C:endoplasmic reticulum"/>
    <property type="evidence" value="ECO:0007669"/>
    <property type="project" value="TreeGrafter"/>
</dbReference>
<dbReference type="Pfam" id="PF25578">
    <property type="entry name" value="EF-hand_STIM1"/>
    <property type="match status" value="1"/>
</dbReference>
<feature type="domain" description="SAM" evidence="18">
    <location>
        <begin position="114"/>
        <end position="172"/>
    </location>
</feature>
<dbReference type="Proteomes" id="UP000887575">
    <property type="component" value="Unassembled WGS sequence"/>
</dbReference>
<dbReference type="GO" id="GO:0005246">
    <property type="term" value="F:calcium channel regulator activity"/>
    <property type="evidence" value="ECO:0007669"/>
    <property type="project" value="InterPro"/>
</dbReference>
<keyword evidence="8 16" id="KW-1133">Transmembrane helix</keyword>
<evidence type="ECO:0000256" key="14">
    <source>
        <dbReference type="SAM" id="Coils"/>
    </source>
</evidence>
<keyword evidence="19" id="KW-1185">Reference proteome</keyword>
<evidence type="ECO:0000256" key="6">
    <source>
        <dbReference type="ARBA" id="ARBA00022729"/>
    </source>
</evidence>
<feature type="signal peptide" evidence="17">
    <location>
        <begin position="1"/>
        <end position="19"/>
    </location>
</feature>
<dbReference type="SUPFAM" id="SSF47769">
    <property type="entry name" value="SAM/Pointed domain"/>
    <property type="match status" value="1"/>
</dbReference>
<dbReference type="GO" id="GO:0006874">
    <property type="term" value="P:intracellular calcium ion homeostasis"/>
    <property type="evidence" value="ECO:0007669"/>
    <property type="project" value="TreeGrafter"/>
</dbReference>
<comment type="subcellular location">
    <subcellularLocation>
        <location evidence="13">Endomembrane system</location>
        <topology evidence="13">Single-pass type I membrane protein</topology>
    </subcellularLocation>
</comment>
<keyword evidence="5" id="KW-0479">Metal-binding</keyword>
<evidence type="ECO:0000256" key="11">
    <source>
        <dbReference type="ARBA" id="ARBA00023136"/>
    </source>
</evidence>
<evidence type="ECO:0000256" key="15">
    <source>
        <dbReference type="SAM" id="MobiDB-lite"/>
    </source>
</evidence>
<keyword evidence="9 14" id="KW-0175">Coiled coil</keyword>
<evidence type="ECO:0000256" key="1">
    <source>
        <dbReference type="ARBA" id="ARBA00022448"/>
    </source>
</evidence>
<evidence type="ECO:0000256" key="16">
    <source>
        <dbReference type="SAM" id="Phobius"/>
    </source>
</evidence>
<sequence>MLNLYRISTICFLIASVVADKKVQKPTRSVVITAEEEKLRDVAGYAAIGEIHREMDDDHSGSIDRAESTGFMTEDMNMRGSDARRREKAFHREDDAITIDDLWEAWFESEERVWTNEQVIDWITNVVNLPQYAGVLSSLKIDGRHLPRLAVHNSSFMTSTLNIKSSVHRQKLRLNALDVVLFGYRDSSSRFKDIALALLVLLLTSTGYLFWRHKRRALSEQQQLREKLDELKTLESDWLQQQKNNDRMKRSTADGGASRAEMEHLREQLEEAHKRLGNMEINSSATPLALQPLLRKTCEIELAVSEAEKQMCVEEMKLAMEEINNVARRQGSLLNSLKLATGGNTGADKVDSQIYFIKQRMERVQASTREMQERWQQIEDLCGFSILYASEIGMARNPIHTSGSSQFYRSESSTGSSKSLTSAAVIGTKPSTNRPQNSTLTGLYPVFYSKKYGVSLHSPSTQPISNFYVHPKDDHAEMYMSTSTLPDSVSMAGGSTTTSTTFSPQKEKKKKLFGSR</sequence>
<organism evidence="19 20">
    <name type="scientific">Mesorhabditis belari</name>
    <dbReference type="NCBI Taxonomy" id="2138241"/>
    <lineage>
        <taxon>Eukaryota</taxon>
        <taxon>Metazoa</taxon>
        <taxon>Ecdysozoa</taxon>
        <taxon>Nematoda</taxon>
        <taxon>Chromadorea</taxon>
        <taxon>Rhabditida</taxon>
        <taxon>Rhabditina</taxon>
        <taxon>Rhabditomorpha</taxon>
        <taxon>Rhabditoidea</taxon>
        <taxon>Rhabditidae</taxon>
        <taxon>Mesorhabditinae</taxon>
        <taxon>Mesorhabditis</taxon>
    </lineage>
</organism>
<feature type="region of interest" description="Disordered" evidence="15">
    <location>
        <begin position="485"/>
        <end position="516"/>
    </location>
</feature>
<dbReference type="InterPro" id="IPR013761">
    <property type="entry name" value="SAM/pointed_sf"/>
</dbReference>
<evidence type="ECO:0000256" key="10">
    <source>
        <dbReference type="ARBA" id="ARBA00023065"/>
    </source>
</evidence>
<dbReference type="Pfam" id="PF16533">
    <property type="entry name" value="SOAR"/>
    <property type="match status" value="1"/>
</dbReference>
<accession>A0AAF3FF40</accession>
<evidence type="ECO:0000256" key="8">
    <source>
        <dbReference type="ARBA" id="ARBA00022989"/>
    </source>
</evidence>
<dbReference type="GO" id="GO:0005509">
    <property type="term" value="F:calcium ion binding"/>
    <property type="evidence" value="ECO:0007669"/>
    <property type="project" value="TreeGrafter"/>
</dbReference>
<evidence type="ECO:0000313" key="20">
    <source>
        <dbReference type="WBParaSite" id="MBELARI_LOCUS5480.1"/>
    </source>
</evidence>
<dbReference type="InterPro" id="IPR001660">
    <property type="entry name" value="SAM"/>
</dbReference>
<name>A0AAF3FF40_9BILA</name>
<evidence type="ECO:0000256" key="13">
    <source>
        <dbReference type="ARBA" id="ARBA00046288"/>
    </source>
</evidence>